<feature type="transmembrane region" description="Helical" evidence="1">
    <location>
        <begin position="12"/>
        <end position="37"/>
    </location>
</feature>
<dbReference type="Pfam" id="PF07790">
    <property type="entry name" value="Pilin_N"/>
    <property type="match status" value="1"/>
</dbReference>
<dbReference type="InterPro" id="IPR013373">
    <property type="entry name" value="Flagellin/pilin_N_arc"/>
</dbReference>
<dbReference type="InterPro" id="IPR012859">
    <property type="entry name" value="Pilin_N_archaeal"/>
</dbReference>
<organism evidence="3 4">
    <name type="scientific">Methanoculleus palmolei</name>
    <dbReference type="NCBI Taxonomy" id="72612"/>
    <lineage>
        <taxon>Archaea</taxon>
        <taxon>Methanobacteriati</taxon>
        <taxon>Methanobacteriota</taxon>
        <taxon>Stenosarchaea group</taxon>
        <taxon>Methanomicrobia</taxon>
        <taxon>Methanomicrobiales</taxon>
        <taxon>Methanomicrobiaceae</taxon>
        <taxon>Methanoculleus</taxon>
    </lineage>
</organism>
<keyword evidence="1" id="KW-0812">Transmembrane</keyword>
<gene>
    <name evidence="3" type="ORF">R6Y95_08560</name>
</gene>
<keyword evidence="4" id="KW-1185">Reference proteome</keyword>
<evidence type="ECO:0000313" key="3">
    <source>
        <dbReference type="EMBL" id="WOX55510.1"/>
    </source>
</evidence>
<sequence>MSCKQRHEEAVSPVVGVMLMLVVTIIIAAVVSAFAGITGASDKAPNVVIDAGYSQTGGMWIENQGPDDISTFSTTVMVRLSDSFGNSEHMVWVVNKSTISDKDTTGLTGSPLNGSYWLRPEGYTGVKSFKVGERHYILPPYHEYSFLQPGAGSAYRLNSTANQGNSFWVELSDQNGKVFAKTKVKIEP</sequence>
<dbReference type="Proteomes" id="UP001626603">
    <property type="component" value="Chromosome"/>
</dbReference>
<reference evidence="3 4" key="1">
    <citation type="submission" date="2023-10" db="EMBL/GenBank/DDBJ databases">
        <title>The complete genome sequence of Methanoculleus palmolei DSM 4273.</title>
        <authorList>
            <person name="Lai S.-J."/>
            <person name="You Y.-T."/>
            <person name="Chen S.-C."/>
        </authorList>
    </citation>
    <scope>NUCLEOTIDE SEQUENCE [LARGE SCALE GENOMIC DNA]</scope>
    <source>
        <strain evidence="3 4">DSM 4273</strain>
    </source>
</reference>
<name>A0ABD8A7J3_9EURY</name>
<keyword evidence="1" id="KW-1133">Transmembrane helix</keyword>
<dbReference type="NCBIfam" id="TIGR02537">
    <property type="entry name" value="arch_flag_Nterm"/>
    <property type="match status" value="1"/>
</dbReference>
<accession>A0ABD8A7J3</accession>
<dbReference type="EMBL" id="CP137641">
    <property type="protein sequence ID" value="WOX55510.1"/>
    <property type="molecule type" value="Genomic_DNA"/>
</dbReference>
<keyword evidence="1" id="KW-0472">Membrane</keyword>
<evidence type="ECO:0000256" key="1">
    <source>
        <dbReference type="SAM" id="Phobius"/>
    </source>
</evidence>
<evidence type="ECO:0000259" key="2">
    <source>
        <dbReference type="Pfam" id="PF07790"/>
    </source>
</evidence>
<protein>
    <submittedName>
        <fullName evidence="3">Type IV pilin N-terminal domain-containing protein</fullName>
    </submittedName>
</protein>
<proteinExistence type="predicted"/>
<feature type="domain" description="Archaeal Type IV pilin N-terminal" evidence="2">
    <location>
        <begin position="9"/>
        <end position="81"/>
    </location>
</feature>
<dbReference type="AlphaFoldDB" id="A0ABD8A7J3"/>
<evidence type="ECO:0000313" key="4">
    <source>
        <dbReference type="Proteomes" id="UP001626603"/>
    </source>
</evidence>